<feature type="region of interest" description="Disordered" evidence="7">
    <location>
        <begin position="1159"/>
        <end position="1180"/>
    </location>
</feature>
<feature type="compositionally biased region" description="Low complexity" evidence="7">
    <location>
        <begin position="1408"/>
        <end position="1421"/>
    </location>
</feature>
<dbReference type="InterPro" id="IPR001757">
    <property type="entry name" value="P_typ_ATPase"/>
</dbReference>
<organism evidence="12 13">
    <name type="scientific">Bodo saltans</name>
    <name type="common">Flagellated protozoan</name>
    <dbReference type="NCBI Taxonomy" id="75058"/>
    <lineage>
        <taxon>Eukaryota</taxon>
        <taxon>Discoba</taxon>
        <taxon>Euglenozoa</taxon>
        <taxon>Kinetoplastea</taxon>
        <taxon>Metakinetoplastina</taxon>
        <taxon>Eubodonida</taxon>
        <taxon>Bodonidae</taxon>
        <taxon>Bodo</taxon>
    </lineage>
</organism>
<feature type="region of interest" description="Disordered" evidence="7">
    <location>
        <begin position="2015"/>
        <end position="2050"/>
    </location>
</feature>
<dbReference type="Pfam" id="PF16209">
    <property type="entry name" value="PhoLip_ATPase_N"/>
    <property type="match status" value="1"/>
</dbReference>
<keyword evidence="4" id="KW-0460">Magnesium</keyword>
<dbReference type="OrthoDB" id="377733at2759"/>
<dbReference type="InterPro" id="IPR018303">
    <property type="entry name" value="ATPase_P-typ_P_site"/>
</dbReference>
<evidence type="ECO:0000259" key="10">
    <source>
        <dbReference type="Pfam" id="PF16209"/>
    </source>
</evidence>
<gene>
    <name evidence="12" type="ORF">BSAL_26700</name>
</gene>
<feature type="transmembrane region" description="Helical" evidence="8">
    <location>
        <begin position="58"/>
        <end position="75"/>
    </location>
</feature>
<sequence>MTAACPSSQLPKRSHVKLHLMRHDLNAPMKFPPNTVTTSKYTFLTFLPLNLLEQFRRVSNMYFLIVMICTLIPGATSINPYSAVIPFMFVLAVAAVKDGLEDLKRHSADRDANAKPVHVLRDGEFVAVPSSDIQVGDVVKFRFGDEIRVQFRRVSNMYFLIVMICTLIPGATSINPYSAVIPFMFVLAVAAVKDGLEDLKRHSADRDANAKPVHVLRDGEFVEVPSSDIQVGDVVKFRFGDEIRVDGLVLNSSLPDGLAYIETANLDGETNAKTRRAKPITVEELGTIEQITARCGGGHQGQSHNSHHHFKRPSLEQNIAQHPLPENADGQSSSSCLDVHSRPNRHIAPTVVADDNEERFSTPLELPHNRNRAPSITIAPGGAPLPSVAPTTTTAAAVSNSGAVAAASNGSTEGMWSEAGGADRESRESNLSDHNNAAAAGGGLSTPIRNNVCCGAQLPTLTPPPPYTNTSHHHRHNHPISPDPFPHHHTSSNTAAHHRVGSGHFDEPSSNGVHVVCAEPNPNLALWHGKLHMPDDSIHALSIDQFVPRGCVLRNTEWVIVAALYTGNESKMMLNLRERPMKQSVMEQKVNRMNVFLFSINQAVILLFCGLGVRFRMMNMLKDGDPTTADAHHGMWYARYQMEEFGMVAMYFWRYLNLFALVSYLIPLSLYVSLEFVKATQIAYIAKDDQMAVQLPNGEFRYPRPKTSNLNVQLAHVRYIFTDKTGTLTENMMNFVGGYVGGKVFSSIEIPGGLGLELLETVHPNNNSSAEYLAASQQQRRDAANASENHQQVASEDAARKEEHAQDEQGGPPHIAGTNSDVSIPSSVNTREPTSTTIAGRAAAAAAATEASRRVGGGPTSPFTEATAFPAPPAAVGDSAATSAPQLLQTVHDLNKTVLSVILDDKGAVLLPQEICMTFDEAEVSKLAAYRYLLALSLCHNVVCFDPNPTPAAPPKSHPSSGQASAAASRAGSFRSAATKKKSHHRTISISGIGQHHHLRTTSAATSINRNGPSMSRAHSRTFSGVAMGVSQYASPASPSNNFHHQRLLSGGGAVMMHSRGPSMLPSEFGSMRPITAPPAMTVNANTKMKEKVYEGQSLDEVALVKAARDNGFQLIHRSVKQIVVDIFGTPVVYEIIADLMSIILKRDKSADHKFYNQCRSHFPPPSHHHGGTGGGDQHSRVASFESLASGSGTYPSNGAGAAAAKKQQHQQTLQQRRRVNMASFDEFAVNGPQPPSLTHSVLLPNQIGSPVPVTGAPRGGMRTFSADASSMVSGGALAEFPKIQFDRNTIGGGGRPGVETSNATPEVQGGFPTTLTSNNAKVRTVAGIHGTHTATISTDSHVDGASAPYGRGSSVSHSPTRRDPFALGNEYHGGGIGSGVPPVYNGTIHAHYQPHNNNNHHNHQDGTSSESPASTTASAAPFSNDDEYLMLTKGADSSMFAVLDQTSMYNKMQKPECTVALSEMASTGLRTLVLGYRCLTKDDVDKWLPTLHAAQTNEENRDDALHEAYAQIEHTLTIIGTTAVEDKLQDGVPETLKFLLDAEIVIWMLTGDKRETAVTIAATSGLMDPTSDICMHVDVTHMPMESDADLDAATDEVVRQLEKVKAECDKATLLQDDNSGGGGHPIGSSHSAAPGTTRVVLVIDGLSLNLILRSPERTAVFFHVGARCRSAVCCRMTPLQKADIVKLFQENTQGVALAIGDGANDVTMIQESKIGIGIMGLEGSQAELASDFAIPKFRHLKRLLCVHGRNALFRESQCVLFSVYKNVVLTCTLATYCYYTAYTGVAMMDSWTLAMWNVFFVSVPPLLMGIIDKDLDDELAETHPQLYTPLAREDMYMNGRAMLTWLIDGLVHGFFIFLLIMVAVGREALQPYHSVPMEVGGLTIYIIMVFLTNIHAACTLQMTNIFNVGGMALSFAGILSFTLAQASLKNLGGVTEMYYVAFDVYSSSYFWIYFALFNVGMLSVWNVARTYLFRDWLPENNTMVAKVAASHAWEIAKKKWAEIEKIEREHEEARLREEERQQQLHAAENNHDNRDAREWSATSGQQQQQ</sequence>
<feature type="region of interest" description="Disordered" evidence="7">
    <location>
        <begin position="464"/>
        <end position="509"/>
    </location>
</feature>
<dbReference type="GO" id="GO:0140326">
    <property type="term" value="F:ATPase-coupled intramembrane lipid transporter activity"/>
    <property type="evidence" value="ECO:0007669"/>
    <property type="project" value="TreeGrafter"/>
</dbReference>
<dbReference type="InterPro" id="IPR023214">
    <property type="entry name" value="HAD_sf"/>
</dbReference>
<dbReference type="Gene3D" id="2.70.150.10">
    <property type="entry name" value="Calcium-transporting ATPase, cytoplasmic transduction domain A"/>
    <property type="match status" value="2"/>
</dbReference>
<evidence type="ECO:0000313" key="12">
    <source>
        <dbReference type="EMBL" id="CUI15104.1"/>
    </source>
</evidence>
<protein>
    <submittedName>
        <fullName evidence="12">Phospholipid transporting ATPase-like, putative</fullName>
    </submittedName>
</protein>
<dbReference type="InterPro" id="IPR032631">
    <property type="entry name" value="P-type_ATPase_N"/>
</dbReference>
<dbReference type="GO" id="GO:0045332">
    <property type="term" value="P:phospholipid translocation"/>
    <property type="evidence" value="ECO:0007669"/>
    <property type="project" value="TreeGrafter"/>
</dbReference>
<feature type="compositionally biased region" description="Low complexity" evidence="7">
    <location>
        <begin position="960"/>
        <end position="977"/>
    </location>
</feature>
<evidence type="ECO:0000256" key="3">
    <source>
        <dbReference type="ARBA" id="ARBA00022723"/>
    </source>
</evidence>
<keyword evidence="5 8" id="KW-1133">Transmembrane helix</keyword>
<evidence type="ECO:0000256" key="2">
    <source>
        <dbReference type="ARBA" id="ARBA00022692"/>
    </source>
</evidence>
<evidence type="ECO:0000256" key="8">
    <source>
        <dbReference type="SAM" id="Phobius"/>
    </source>
</evidence>
<dbReference type="SUPFAM" id="SSF56784">
    <property type="entry name" value="HAD-like"/>
    <property type="match status" value="1"/>
</dbReference>
<comment type="subcellular location">
    <subcellularLocation>
        <location evidence="1">Membrane</location>
        <topology evidence="1">Multi-pass membrane protein</topology>
    </subcellularLocation>
</comment>
<dbReference type="InterPro" id="IPR023299">
    <property type="entry name" value="ATPase_P-typ_cyto_dom_N"/>
</dbReference>
<reference evidence="13" key="1">
    <citation type="submission" date="2015-09" db="EMBL/GenBank/DDBJ databases">
        <authorList>
            <consortium name="Pathogen Informatics"/>
        </authorList>
    </citation>
    <scope>NUCLEOTIDE SEQUENCE [LARGE SCALE GENOMIC DNA]</scope>
    <source>
        <strain evidence="13">Lake Konstanz</strain>
    </source>
</reference>
<evidence type="ECO:0000259" key="9">
    <source>
        <dbReference type="Pfam" id="PF00122"/>
    </source>
</evidence>
<feature type="compositionally biased region" description="Basic residues" evidence="7">
    <location>
        <begin position="978"/>
        <end position="987"/>
    </location>
</feature>
<feature type="domain" description="P-type ATPase C-terminal" evidence="11">
    <location>
        <begin position="1729"/>
        <end position="1973"/>
    </location>
</feature>
<dbReference type="GO" id="GO:0005524">
    <property type="term" value="F:ATP binding"/>
    <property type="evidence" value="ECO:0007669"/>
    <property type="project" value="InterPro"/>
</dbReference>
<proteinExistence type="predicted"/>
<dbReference type="InterPro" id="IPR036412">
    <property type="entry name" value="HAD-like_sf"/>
</dbReference>
<dbReference type="Pfam" id="PF16212">
    <property type="entry name" value="PhoLip_ATPase_C"/>
    <property type="match status" value="1"/>
</dbReference>
<feature type="region of interest" description="Disordered" evidence="7">
    <location>
        <begin position="1337"/>
        <end position="1374"/>
    </location>
</feature>
<feature type="transmembrane region" description="Helical" evidence="8">
    <location>
        <begin position="1843"/>
        <end position="1865"/>
    </location>
</feature>
<feature type="transmembrane region" description="Helical" evidence="8">
    <location>
        <begin position="1949"/>
        <end position="1969"/>
    </location>
</feature>
<feature type="region of interest" description="Disordered" evidence="7">
    <location>
        <begin position="346"/>
        <end position="390"/>
    </location>
</feature>
<feature type="transmembrane region" description="Helical" evidence="8">
    <location>
        <begin position="1880"/>
        <end position="1899"/>
    </location>
</feature>
<feature type="compositionally biased region" description="Polar residues" evidence="7">
    <location>
        <begin position="1001"/>
        <end position="1014"/>
    </location>
</feature>
<feature type="domain" description="P-type ATPase N-terminal" evidence="10">
    <location>
        <begin position="22"/>
        <end position="83"/>
    </location>
</feature>
<dbReference type="EMBL" id="CYKH01001826">
    <property type="protein sequence ID" value="CUI15104.1"/>
    <property type="molecule type" value="Genomic_DNA"/>
</dbReference>
<feature type="domain" description="P-type ATPase A" evidence="9">
    <location>
        <begin position="210"/>
        <end position="274"/>
    </location>
</feature>
<dbReference type="InterPro" id="IPR032630">
    <property type="entry name" value="P_typ_ATPase_c"/>
</dbReference>
<feature type="region of interest" description="Disordered" evidence="7">
    <location>
        <begin position="773"/>
        <end position="879"/>
    </location>
</feature>
<evidence type="ECO:0000256" key="7">
    <source>
        <dbReference type="SAM" id="MobiDB-lite"/>
    </source>
</evidence>
<evidence type="ECO:0000256" key="4">
    <source>
        <dbReference type="ARBA" id="ARBA00022842"/>
    </source>
</evidence>
<evidence type="ECO:0000259" key="11">
    <source>
        <dbReference type="Pfam" id="PF16212"/>
    </source>
</evidence>
<feature type="compositionally biased region" description="Polar residues" evidence="7">
    <location>
        <begin position="817"/>
        <end position="833"/>
    </location>
</feature>
<dbReference type="Gene3D" id="3.40.50.1000">
    <property type="entry name" value="HAD superfamily/HAD-like"/>
    <property type="match status" value="1"/>
</dbReference>
<evidence type="ECO:0000256" key="6">
    <source>
        <dbReference type="ARBA" id="ARBA00023136"/>
    </source>
</evidence>
<feature type="transmembrane region" description="Helical" evidence="8">
    <location>
        <begin position="652"/>
        <end position="674"/>
    </location>
</feature>
<dbReference type="InterPro" id="IPR008250">
    <property type="entry name" value="ATPase_P-typ_transduc_dom_A_sf"/>
</dbReference>
<dbReference type="Proteomes" id="UP000051952">
    <property type="component" value="Unassembled WGS sequence"/>
</dbReference>
<dbReference type="PANTHER" id="PTHR24092">
    <property type="entry name" value="PROBABLE PHOSPHOLIPID-TRANSPORTING ATPASE"/>
    <property type="match status" value="1"/>
</dbReference>
<feature type="compositionally biased region" description="Basic and acidic residues" evidence="7">
    <location>
        <begin position="2015"/>
        <end position="2039"/>
    </location>
</feature>
<feature type="compositionally biased region" description="Low complexity" evidence="7">
    <location>
        <begin position="1199"/>
        <end position="1215"/>
    </location>
</feature>
<feature type="transmembrane region" description="Helical" evidence="8">
    <location>
        <begin position="157"/>
        <end position="174"/>
    </location>
</feature>
<feature type="compositionally biased region" description="Polar residues" evidence="7">
    <location>
        <begin position="1300"/>
        <end position="1317"/>
    </location>
</feature>
<feature type="compositionally biased region" description="Basic and acidic residues" evidence="7">
    <location>
        <begin position="421"/>
        <end position="431"/>
    </location>
</feature>
<dbReference type="InterPro" id="IPR059000">
    <property type="entry name" value="ATPase_P-type_domA"/>
</dbReference>
<keyword evidence="3" id="KW-0479">Metal-binding</keyword>
<keyword evidence="2 8" id="KW-0812">Transmembrane</keyword>
<feature type="region of interest" description="Disordered" evidence="7">
    <location>
        <begin position="1387"/>
        <end position="1421"/>
    </location>
</feature>
<feature type="transmembrane region" description="Helical" evidence="8">
    <location>
        <begin position="1906"/>
        <end position="1929"/>
    </location>
</feature>
<feature type="compositionally biased region" description="Basic and acidic residues" evidence="7">
    <location>
        <begin position="797"/>
        <end position="807"/>
    </location>
</feature>
<dbReference type="VEuPathDB" id="TriTrypDB:BSAL_44100"/>
<evidence type="ECO:0000256" key="1">
    <source>
        <dbReference type="ARBA" id="ARBA00004141"/>
    </source>
</evidence>
<evidence type="ECO:0000313" key="13">
    <source>
        <dbReference type="Proteomes" id="UP000051952"/>
    </source>
</evidence>
<name>A0A0S4KNB5_BODSA</name>
<feature type="region of interest" description="Disordered" evidence="7">
    <location>
        <begin position="1196"/>
        <end position="1217"/>
    </location>
</feature>
<dbReference type="PANTHER" id="PTHR24092:SF51">
    <property type="entry name" value="ATPASE, PUTATIVE-RELATED"/>
    <property type="match status" value="1"/>
</dbReference>
<feature type="region of interest" description="Disordered" evidence="7">
    <location>
        <begin position="951"/>
        <end position="1019"/>
    </location>
</feature>
<feature type="transmembrane region" description="Helical" evidence="8">
    <location>
        <begin position="595"/>
        <end position="615"/>
    </location>
</feature>
<feature type="compositionally biased region" description="Polar residues" evidence="7">
    <location>
        <begin position="2041"/>
        <end position="2050"/>
    </location>
</feature>
<dbReference type="SUPFAM" id="SSF81653">
    <property type="entry name" value="Calcium ATPase, transduction domain A"/>
    <property type="match status" value="2"/>
</dbReference>
<keyword evidence="13" id="KW-1185">Reference proteome</keyword>
<feature type="region of interest" description="Disordered" evidence="7">
    <location>
        <begin position="1289"/>
        <end position="1317"/>
    </location>
</feature>
<feature type="region of interest" description="Disordered" evidence="7">
    <location>
        <begin position="405"/>
        <end position="446"/>
    </location>
</feature>
<dbReference type="InterPro" id="IPR023298">
    <property type="entry name" value="ATPase_P-typ_TM_dom_sf"/>
</dbReference>
<feature type="transmembrane region" description="Helical" evidence="8">
    <location>
        <begin position="1759"/>
        <end position="1782"/>
    </location>
</feature>
<dbReference type="PROSITE" id="PS00154">
    <property type="entry name" value="ATPASE_E1_E2"/>
    <property type="match status" value="1"/>
</dbReference>
<feature type="compositionally biased region" description="Low complexity" evidence="7">
    <location>
        <begin position="860"/>
        <end position="869"/>
    </location>
</feature>
<dbReference type="GO" id="GO:0046872">
    <property type="term" value="F:metal ion binding"/>
    <property type="evidence" value="ECO:0007669"/>
    <property type="project" value="UniProtKB-KW"/>
</dbReference>
<feature type="compositionally biased region" description="Low complexity" evidence="7">
    <location>
        <begin position="834"/>
        <end position="850"/>
    </location>
</feature>
<dbReference type="VEuPathDB" id="TriTrypDB:BSAL_13745"/>
<evidence type="ECO:0000256" key="5">
    <source>
        <dbReference type="ARBA" id="ARBA00022989"/>
    </source>
</evidence>
<dbReference type="Pfam" id="PF00122">
    <property type="entry name" value="E1-E2_ATPase"/>
    <property type="match status" value="1"/>
</dbReference>
<dbReference type="Gene3D" id="3.40.1110.10">
    <property type="entry name" value="Calcium-transporting ATPase, cytoplasmic domain N"/>
    <property type="match status" value="1"/>
</dbReference>
<dbReference type="GO" id="GO:0005886">
    <property type="term" value="C:plasma membrane"/>
    <property type="evidence" value="ECO:0007669"/>
    <property type="project" value="TreeGrafter"/>
</dbReference>
<dbReference type="NCBIfam" id="TIGR01494">
    <property type="entry name" value="ATPase_P-type"/>
    <property type="match status" value="1"/>
</dbReference>
<dbReference type="FunFam" id="3.40.50.1000:FF:000203">
    <property type="entry name" value="Phospholipid-transporting ATPase"/>
    <property type="match status" value="1"/>
</dbReference>
<dbReference type="GO" id="GO:0016887">
    <property type="term" value="F:ATP hydrolysis activity"/>
    <property type="evidence" value="ECO:0007669"/>
    <property type="project" value="InterPro"/>
</dbReference>
<accession>A0A0S4KNB5</accession>
<keyword evidence="6 8" id="KW-0472">Membrane</keyword>
<dbReference type="SUPFAM" id="SSF81665">
    <property type="entry name" value="Calcium ATPase, transmembrane domain M"/>
    <property type="match status" value="2"/>
</dbReference>